<feature type="chain" id="PRO_5026851911" description="PepSY domain-containing protein" evidence="2">
    <location>
        <begin position="26"/>
        <end position="167"/>
    </location>
</feature>
<proteinExistence type="predicted"/>
<gene>
    <name evidence="3" type="ORF">G5V65_05890</name>
</gene>
<protein>
    <recommendedName>
        <fullName evidence="5">PepSY domain-containing protein</fullName>
    </recommendedName>
</protein>
<keyword evidence="2" id="KW-0732">Signal</keyword>
<accession>A0A6M1TRC6</accession>
<feature type="signal peptide" evidence="2">
    <location>
        <begin position="1"/>
        <end position="25"/>
    </location>
</feature>
<reference evidence="3 4" key="1">
    <citation type="submission" date="2020-02" db="EMBL/GenBank/DDBJ databases">
        <title>Rhodobacter translucens sp. nov., a novel bacterium isolated from activated sludge.</title>
        <authorList>
            <person name="Liu J."/>
        </authorList>
    </citation>
    <scope>NUCLEOTIDE SEQUENCE [LARGE SCALE GENOMIC DNA]</scope>
    <source>
        <strain evidence="3 4">HX-7-19</strain>
    </source>
</reference>
<evidence type="ECO:0000256" key="1">
    <source>
        <dbReference type="SAM" id="MobiDB-lite"/>
    </source>
</evidence>
<dbReference type="AlphaFoldDB" id="A0A6M1TRC6"/>
<evidence type="ECO:0000256" key="2">
    <source>
        <dbReference type="SAM" id="SignalP"/>
    </source>
</evidence>
<feature type="compositionally biased region" description="Gly residues" evidence="1">
    <location>
        <begin position="158"/>
        <end position="167"/>
    </location>
</feature>
<name>A0A6M1TRC6_9RHOB</name>
<evidence type="ECO:0000313" key="4">
    <source>
        <dbReference type="Proteomes" id="UP000474758"/>
    </source>
</evidence>
<evidence type="ECO:0008006" key="5">
    <source>
        <dbReference type="Google" id="ProtNLM"/>
    </source>
</evidence>
<feature type="compositionally biased region" description="Low complexity" evidence="1">
    <location>
        <begin position="120"/>
        <end position="136"/>
    </location>
</feature>
<comment type="caution">
    <text evidence="3">The sequence shown here is derived from an EMBL/GenBank/DDBJ whole genome shotgun (WGS) entry which is preliminary data.</text>
</comment>
<organism evidence="3 4">
    <name type="scientific">Paragemmobacter kunshanensis</name>
    <dbReference type="NCBI Taxonomy" id="2583234"/>
    <lineage>
        <taxon>Bacteria</taxon>
        <taxon>Pseudomonadati</taxon>
        <taxon>Pseudomonadota</taxon>
        <taxon>Alphaproteobacteria</taxon>
        <taxon>Rhodobacterales</taxon>
        <taxon>Paracoccaceae</taxon>
        <taxon>Paragemmobacter</taxon>
    </lineage>
</organism>
<dbReference type="RefSeq" id="WP_165047847.1">
    <property type="nucleotide sequence ID" value="NZ_JAALFE010000004.1"/>
</dbReference>
<sequence>MLNDRQLRWAAIGLALFLLPDPAAAQVGPNAPMGGPEVMRPLTVQAVTETDLIASLEQEGFSVVERERTFLGRVRILAVGPEGTREVILNPRNGKVLRDLFRRQEPLPAEPETPPEAPEEAPAAEAAKSLEAPAAADNGAPGQGRDGNGSRSHDEGGGRGGASDGGR</sequence>
<evidence type="ECO:0000313" key="3">
    <source>
        <dbReference type="EMBL" id="NGQ90420.1"/>
    </source>
</evidence>
<feature type="region of interest" description="Disordered" evidence="1">
    <location>
        <begin position="100"/>
        <end position="167"/>
    </location>
</feature>
<keyword evidence="4" id="KW-1185">Reference proteome</keyword>
<dbReference type="Proteomes" id="UP000474758">
    <property type="component" value="Unassembled WGS sequence"/>
</dbReference>
<dbReference type="EMBL" id="JAALFE010000004">
    <property type="protein sequence ID" value="NGQ90420.1"/>
    <property type="molecule type" value="Genomic_DNA"/>
</dbReference>